<keyword evidence="3" id="KW-1185">Reference proteome</keyword>
<accession>A0A172QXX9</accession>
<dbReference type="AlphaFoldDB" id="A0A172QXX9"/>
<keyword evidence="2" id="KW-0614">Plasmid</keyword>
<dbReference type="Proteomes" id="UP000076929">
    <property type="component" value="Plasmid pCRULAC1"/>
</dbReference>
<evidence type="ECO:0000313" key="2">
    <source>
        <dbReference type="EMBL" id="ANE05500.1"/>
    </source>
</evidence>
<geneLocation type="plasmid" evidence="2 3">
    <name>pCRULAC1</name>
</geneLocation>
<dbReference type="KEGG" id="ccjz:ccrud_14260"/>
<feature type="compositionally biased region" description="Polar residues" evidence="1">
    <location>
        <begin position="166"/>
        <end position="178"/>
    </location>
</feature>
<feature type="compositionally biased region" description="Basic and acidic residues" evidence="1">
    <location>
        <begin position="147"/>
        <end position="156"/>
    </location>
</feature>
<dbReference type="RefSeq" id="WP_066570269.1">
    <property type="nucleotide sequence ID" value="NZ_CP015623.1"/>
</dbReference>
<evidence type="ECO:0000313" key="3">
    <source>
        <dbReference type="Proteomes" id="UP000076929"/>
    </source>
</evidence>
<proteinExistence type="predicted"/>
<name>A0A172QXX9_9CORY</name>
<sequence>MTPHTTAPRHREFSSRRAQVQEQITQEFLEYTTTGALAQIQDILNAVNTLAQDGPANSDTLMNIGEAMMIASKLADEVTKSCAAEATAIDVNPRDAAKTIRISPNTLKKWIDKDDHTVELPDNPWWITTPNTTPEAADVEPLSATLSEERSEERSEVATPTIDADTPNTEETVVNTPAHTPEQLPFDNHTPEALPETPNQPAPHDPTVRHTPTQNPS</sequence>
<reference evidence="2 3" key="1">
    <citation type="submission" date="2016-05" db="EMBL/GenBank/DDBJ databases">
        <title>Complete genome sequence of Corynebacterium crudilactis, a new Corynebacterium species isolated from raw cow's milk.</title>
        <authorList>
            <person name="Christian R."/>
            <person name="Zimmermann J."/>
            <person name="Lipski A."/>
            <person name="Kalinowski J."/>
        </authorList>
    </citation>
    <scope>NUCLEOTIDE SEQUENCE [LARGE SCALE GENOMIC DNA]</scope>
    <source>
        <strain evidence="2 3">JZ16</strain>
        <plasmid evidence="2 3">pCRULAC1</plasmid>
    </source>
</reference>
<organism evidence="2 3">
    <name type="scientific">Corynebacterium crudilactis</name>
    <dbReference type="NCBI Taxonomy" id="1652495"/>
    <lineage>
        <taxon>Bacteria</taxon>
        <taxon>Bacillati</taxon>
        <taxon>Actinomycetota</taxon>
        <taxon>Actinomycetes</taxon>
        <taxon>Mycobacteriales</taxon>
        <taxon>Corynebacteriaceae</taxon>
        <taxon>Corynebacterium</taxon>
    </lineage>
</organism>
<evidence type="ECO:0000256" key="1">
    <source>
        <dbReference type="SAM" id="MobiDB-lite"/>
    </source>
</evidence>
<feature type="region of interest" description="Disordered" evidence="1">
    <location>
        <begin position="145"/>
        <end position="217"/>
    </location>
</feature>
<dbReference type="EMBL" id="CP015623">
    <property type="protein sequence ID" value="ANE05500.1"/>
    <property type="molecule type" value="Genomic_DNA"/>
</dbReference>
<protein>
    <submittedName>
        <fullName evidence="2">Uncharacterized protein</fullName>
    </submittedName>
</protein>
<gene>
    <name evidence="2" type="ORF">ccrud_14260</name>
</gene>